<dbReference type="InterPro" id="IPR023296">
    <property type="entry name" value="Glyco_hydro_beta-prop_sf"/>
</dbReference>
<dbReference type="Gene3D" id="2.115.10.20">
    <property type="entry name" value="Glycosyl hydrolase domain, family 43"/>
    <property type="match status" value="1"/>
</dbReference>
<evidence type="ECO:0000259" key="3">
    <source>
        <dbReference type="Pfam" id="PF08244"/>
    </source>
</evidence>
<organism evidence="4 5">
    <name type="scientific">Bacillus safensis</name>
    <dbReference type="NCBI Taxonomy" id="561879"/>
    <lineage>
        <taxon>Bacteria</taxon>
        <taxon>Bacillati</taxon>
        <taxon>Bacillota</taxon>
        <taxon>Bacilli</taxon>
        <taxon>Bacillales</taxon>
        <taxon>Bacillaceae</taxon>
        <taxon>Bacillus</taxon>
    </lineage>
</organism>
<dbReference type="InterPro" id="IPR051214">
    <property type="entry name" value="GH32_Enzymes"/>
</dbReference>
<dbReference type="PANTHER" id="PTHR43101">
    <property type="entry name" value="BETA-FRUCTOSIDASE"/>
    <property type="match status" value="1"/>
</dbReference>
<dbReference type="GO" id="GO:0016798">
    <property type="term" value="F:hydrolase activity, acting on glycosyl bonds"/>
    <property type="evidence" value="ECO:0007669"/>
    <property type="project" value="UniProtKB-KW"/>
</dbReference>
<dbReference type="SUPFAM" id="SSF49899">
    <property type="entry name" value="Concanavalin A-like lectins/glucanases"/>
    <property type="match status" value="1"/>
</dbReference>
<keyword evidence="2" id="KW-0326">Glycosidase</keyword>
<dbReference type="Pfam" id="PF08244">
    <property type="entry name" value="Glyco_hydro_32C"/>
    <property type="match status" value="1"/>
</dbReference>
<keyword evidence="1" id="KW-0378">Hydrolase</keyword>
<evidence type="ECO:0000256" key="2">
    <source>
        <dbReference type="ARBA" id="ARBA00023295"/>
    </source>
</evidence>
<dbReference type="Gene3D" id="2.60.120.560">
    <property type="entry name" value="Exo-inulinase, domain 1"/>
    <property type="match status" value="1"/>
</dbReference>
<evidence type="ECO:0000313" key="4">
    <source>
        <dbReference type="EMBL" id="BBP93063.1"/>
    </source>
</evidence>
<evidence type="ECO:0000256" key="1">
    <source>
        <dbReference type="ARBA" id="ARBA00022801"/>
    </source>
</evidence>
<dbReference type="AlphaFoldDB" id="A0A5S9MIZ9"/>
<dbReference type="EMBL" id="AP021906">
    <property type="protein sequence ID" value="BBP93063.1"/>
    <property type="molecule type" value="Genomic_DNA"/>
</dbReference>
<sequence length="173" mass="20145">MGVPDQGEEHHPTISYQWIHCLTIPRELRLDEDGHLIQKPVSELQSMRTNEQEHVFHIKRSVHSIPVEDITSAEVFIDQIDTQKRFLNAVSVQQHASSMIKEEGKLTLERDRFEDRSKEVREVVIEELHDLHIFIDSSSIEIFLNGGREVFTARYFPSREINRSPSVAEMKQS</sequence>
<accession>A0A5S9MIZ9</accession>
<dbReference type="InterPro" id="IPR013320">
    <property type="entry name" value="ConA-like_dom_sf"/>
</dbReference>
<feature type="domain" description="Glycosyl hydrolase family 32 C-terminal" evidence="3">
    <location>
        <begin position="102"/>
        <end position="162"/>
    </location>
</feature>
<reference evidence="4 5" key="1">
    <citation type="submission" date="2019-12" db="EMBL/GenBank/DDBJ databases">
        <title>Full genome sequence of a Bacillus safensis strain isolated from commercially available natto in Indonesia.</title>
        <authorList>
            <person name="Yoshida M."/>
            <person name="Uomi M."/>
            <person name="Waturangi D."/>
            <person name="Ekaputri J.J."/>
            <person name="Setiamarga D.H.E."/>
        </authorList>
    </citation>
    <scope>NUCLEOTIDE SEQUENCE [LARGE SCALE GENOMIC DNA]</scope>
    <source>
        <strain evidence="4 5">IDN1</strain>
    </source>
</reference>
<dbReference type="SUPFAM" id="SSF75005">
    <property type="entry name" value="Arabinanase/levansucrase/invertase"/>
    <property type="match status" value="1"/>
</dbReference>
<dbReference type="InterPro" id="IPR013189">
    <property type="entry name" value="Glyco_hydro_32_C"/>
</dbReference>
<gene>
    <name evidence="4" type="ORF">BsIDN1_66810</name>
</gene>
<dbReference type="PANTHER" id="PTHR43101:SF1">
    <property type="entry name" value="BETA-FRUCTOSIDASE"/>
    <property type="match status" value="1"/>
</dbReference>
<name>A0A5S9MIZ9_BACIA</name>
<evidence type="ECO:0000313" key="5">
    <source>
        <dbReference type="Proteomes" id="UP000464658"/>
    </source>
</evidence>
<proteinExistence type="predicted"/>
<protein>
    <recommendedName>
        <fullName evidence="3">Glycosyl hydrolase family 32 C-terminal domain-containing protein</fullName>
    </recommendedName>
</protein>
<dbReference type="Proteomes" id="UP000464658">
    <property type="component" value="Chromosome"/>
</dbReference>